<dbReference type="GO" id="GO:0140358">
    <property type="term" value="F:P-type transmembrane transporter activity"/>
    <property type="evidence" value="ECO:0007669"/>
    <property type="project" value="InterPro"/>
</dbReference>
<sequence length="296" mass="30870">MPRRLIGDPRLPLGVNVRAYVPVQVEESVSSEELVPGDCLIIPPEGLLMPCDAALLVGECLVNESMLTGESVPVLKTPLPSGDMTYSSDSERRHTLFCGTQLIQAKGGGLGGSGGAVAVVTNTASIGTIYIFVVLYRTRVTWLQLIVRSLDVVTIAVPPALPAAITTGTIYAQSRLKSRGIFCISPPRINVCGKVSLFCFDKVRAGPSLHAGAAGGVLTSCLFSQTGTLTEEGLDVWGVMEAGPAGFSDLVPDPGLLAPGSLQSGLACCHTVTLLDGQALGDPLELKMVESVGWVP</sequence>
<dbReference type="InterPro" id="IPR059000">
    <property type="entry name" value="ATPase_P-type_domA"/>
</dbReference>
<evidence type="ECO:0000256" key="7">
    <source>
        <dbReference type="ARBA" id="ARBA00022967"/>
    </source>
</evidence>
<accession>A0A3B3B997</accession>
<evidence type="ECO:0000313" key="9">
    <source>
        <dbReference type="Ensembl" id="ENSOMEP00000001598.1"/>
    </source>
</evidence>
<organism evidence="9 10">
    <name type="scientific">Oryzias melastigma</name>
    <name type="common">Marine medaka</name>
    <dbReference type="NCBI Taxonomy" id="30732"/>
    <lineage>
        <taxon>Eukaryota</taxon>
        <taxon>Metazoa</taxon>
        <taxon>Chordata</taxon>
        <taxon>Craniata</taxon>
        <taxon>Vertebrata</taxon>
        <taxon>Euteleostomi</taxon>
        <taxon>Actinopterygii</taxon>
        <taxon>Neopterygii</taxon>
        <taxon>Teleostei</taxon>
        <taxon>Neoteleostei</taxon>
        <taxon>Acanthomorphata</taxon>
        <taxon>Ovalentaria</taxon>
        <taxon>Atherinomorphae</taxon>
        <taxon>Beloniformes</taxon>
        <taxon>Adrianichthyidae</taxon>
        <taxon>Oryziinae</taxon>
        <taxon>Oryzias</taxon>
    </lineage>
</organism>
<evidence type="ECO:0000313" key="10">
    <source>
        <dbReference type="Proteomes" id="UP000261560"/>
    </source>
</evidence>
<dbReference type="GO" id="GO:0006874">
    <property type="term" value="P:intracellular calcium ion homeostasis"/>
    <property type="evidence" value="ECO:0007669"/>
    <property type="project" value="TreeGrafter"/>
</dbReference>
<keyword evidence="4" id="KW-0547">Nucleotide-binding</keyword>
<evidence type="ECO:0000256" key="3">
    <source>
        <dbReference type="ARBA" id="ARBA00022723"/>
    </source>
</evidence>
<evidence type="ECO:0000259" key="8">
    <source>
        <dbReference type="Pfam" id="PF00122"/>
    </source>
</evidence>
<dbReference type="GO" id="GO:0031902">
    <property type="term" value="C:late endosome membrane"/>
    <property type="evidence" value="ECO:0007669"/>
    <property type="project" value="TreeGrafter"/>
</dbReference>
<evidence type="ECO:0000256" key="5">
    <source>
        <dbReference type="ARBA" id="ARBA00022840"/>
    </source>
</evidence>
<keyword evidence="10" id="KW-1185">Reference proteome</keyword>
<dbReference type="Gene3D" id="2.70.150.10">
    <property type="entry name" value="Calcium-transporting ATPase, cytoplasmic transduction domain A"/>
    <property type="match status" value="1"/>
</dbReference>
<keyword evidence="3" id="KW-0479">Metal-binding</keyword>
<dbReference type="SUPFAM" id="SSF81665">
    <property type="entry name" value="Calcium ATPase, transmembrane domain M"/>
    <property type="match status" value="1"/>
</dbReference>
<dbReference type="GO" id="GO:0015203">
    <property type="term" value="F:polyamine transmembrane transporter activity"/>
    <property type="evidence" value="ECO:0007669"/>
    <property type="project" value="TreeGrafter"/>
</dbReference>
<evidence type="ECO:0000256" key="6">
    <source>
        <dbReference type="ARBA" id="ARBA00022842"/>
    </source>
</evidence>
<dbReference type="AlphaFoldDB" id="A0A3B3B997"/>
<dbReference type="InterPro" id="IPR006544">
    <property type="entry name" value="P-type_TPase_V"/>
</dbReference>
<dbReference type="GeneTree" id="ENSGT00940000159714"/>
<comment type="similarity">
    <text evidence="2">Belongs to the cation transport ATPase (P-type) (TC 3.A.3) family. Type V subfamily.</text>
</comment>
<evidence type="ECO:0000256" key="2">
    <source>
        <dbReference type="ARBA" id="ARBA00006000"/>
    </source>
</evidence>
<keyword evidence="5" id="KW-0067">ATP-binding</keyword>
<dbReference type="GO" id="GO:0005524">
    <property type="term" value="F:ATP binding"/>
    <property type="evidence" value="ECO:0007669"/>
    <property type="project" value="UniProtKB-KW"/>
</dbReference>
<dbReference type="InterPro" id="IPR001757">
    <property type="entry name" value="P_typ_ATPase"/>
</dbReference>
<dbReference type="InterPro" id="IPR023298">
    <property type="entry name" value="ATPase_P-typ_TM_dom_sf"/>
</dbReference>
<dbReference type="PANTHER" id="PTHR45630:SF2">
    <property type="entry name" value="POLYAMINE-TRANSPORTING ATPASE 13A2"/>
    <property type="match status" value="1"/>
</dbReference>
<feature type="domain" description="P-type ATPase A" evidence="8">
    <location>
        <begin position="26"/>
        <end position="124"/>
    </location>
</feature>
<dbReference type="Ensembl" id="ENSOMET00000013912.1">
    <property type="protein sequence ID" value="ENSOMEP00000001598.1"/>
    <property type="gene ID" value="ENSOMEG00000002535.1"/>
</dbReference>
<dbReference type="InterPro" id="IPR008250">
    <property type="entry name" value="ATPase_P-typ_transduc_dom_A_sf"/>
</dbReference>
<dbReference type="GO" id="GO:0061909">
    <property type="term" value="P:autophagosome-lysosome fusion"/>
    <property type="evidence" value="ECO:0007669"/>
    <property type="project" value="TreeGrafter"/>
</dbReference>
<dbReference type="SUPFAM" id="SSF81653">
    <property type="entry name" value="Calcium ATPase, transduction domain A"/>
    <property type="match status" value="1"/>
</dbReference>
<name>A0A3B3B997_ORYME</name>
<dbReference type="GO" id="GO:0046872">
    <property type="term" value="F:metal ion binding"/>
    <property type="evidence" value="ECO:0007669"/>
    <property type="project" value="UniProtKB-KW"/>
</dbReference>
<dbReference type="Pfam" id="PF00122">
    <property type="entry name" value="E1-E2_ATPase"/>
    <property type="match status" value="1"/>
</dbReference>
<reference evidence="9" key="1">
    <citation type="submission" date="2025-08" db="UniProtKB">
        <authorList>
            <consortium name="Ensembl"/>
        </authorList>
    </citation>
    <scope>IDENTIFICATION</scope>
</reference>
<evidence type="ECO:0000256" key="1">
    <source>
        <dbReference type="ARBA" id="ARBA00004141"/>
    </source>
</evidence>
<dbReference type="Proteomes" id="UP000261560">
    <property type="component" value="Unplaced"/>
</dbReference>
<dbReference type="NCBIfam" id="TIGR01494">
    <property type="entry name" value="ATPase_P-type"/>
    <property type="match status" value="1"/>
</dbReference>
<proteinExistence type="inferred from homology"/>
<comment type="subcellular location">
    <subcellularLocation>
        <location evidence="1">Membrane</location>
        <topology evidence="1">Multi-pass membrane protein</topology>
    </subcellularLocation>
</comment>
<dbReference type="GO" id="GO:0016243">
    <property type="term" value="P:regulation of autophagosome size"/>
    <property type="evidence" value="ECO:0007669"/>
    <property type="project" value="TreeGrafter"/>
</dbReference>
<evidence type="ECO:0000256" key="4">
    <source>
        <dbReference type="ARBA" id="ARBA00022741"/>
    </source>
</evidence>
<dbReference type="GO" id="GO:0010821">
    <property type="term" value="P:regulation of mitochondrion organization"/>
    <property type="evidence" value="ECO:0007669"/>
    <property type="project" value="TreeGrafter"/>
</dbReference>
<keyword evidence="7" id="KW-1278">Translocase</keyword>
<protein>
    <submittedName>
        <fullName evidence="9">ATPase cation transporting 13A2</fullName>
    </submittedName>
</protein>
<dbReference type="GO" id="GO:0019829">
    <property type="term" value="F:ATPase-coupled monoatomic cation transmembrane transporter activity"/>
    <property type="evidence" value="ECO:0007669"/>
    <property type="project" value="TreeGrafter"/>
</dbReference>
<keyword evidence="6" id="KW-0460">Magnesium</keyword>
<dbReference type="GO" id="GO:0016887">
    <property type="term" value="F:ATP hydrolysis activity"/>
    <property type="evidence" value="ECO:0007669"/>
    <property type="project" value="InterPro"/>
</dbReference>
<dbReference type="PANTHER" id="PTHR45630">
    <property type="entry name" value="CATION-TRANSPORTING ATPASE-RELATED"/>
    <property type="match status" value="1"/>
</dbReference>
<reference evidence="9" key="2">
    <citation type="submission" date="2025-09" db="UniProtKB">
        <authorList>
            <consortium name="Ensembl"/>
        </authorList>
    </citation>
    <scope>IDENTIFICATION</scope>
</reference>